<dbReference type="EnsemblMetazoa" id="HelroT168423">
    <property type="protein sequence ID" value="HelroP168423"/>
    <property type="gene ID" value="HelroG168423"/>
</dbReference>
<keyword evidence="2" id="KW-1133">Transmembrane helix</keyword>
<reference evidence="5" key="1">
    <citation type="submission" date="2012-12" db="EMBL/GenBank/DDBJ databases">
        <authorList>
            <person name="Hellsten U."/>
            <person name="Grimwood J."/>
            <person name="Chapman J.A."/>
            <person name="Shapiro H."/>
            <person name="Aerts A."/>
            <person name="Otillar R.P."/>
            <person name="Terry A.Y."/>
            <person name="Boore J.L."/>
            <person name="Simakov O."/>
            <person name="Marletaz F."/>
            <person name="Cho S.-J."/>
            <person name="Edsinger-Gonzales E."/>
            <person name="Havlak P."/>
            <person name="Kuo D.-H."/>
            <person name="Larsson T."/>
            <person name="Lv J."/>
            <person name="Arendt D."/>
            <person name="Savage R."/>
            <person name="Osoegawa K."/>
            <person name="de Jong P."/>
            <person name="Lindberg D.R."/>
            <person name="Seaver E.C."/>
            <person name="Weisblat D.A."/>
            <person name="Putnam N.H."/>
            <person name="Grigoriev I.V."/>
            <person name="Rokhsar D.S."/>
        </authorList>
    </citation>
    <scope>NUCLEOTIDE SEQUENCE</scope>
</reference>
<reference evidence="3 5" key="2">
    <citation type="journal article" date="2013" name="Nature">
        <title>Insights into bilaterian evolution from three spiralian genomes.</title>
        <authorList>
            <person name="Simakov O."/>
            <person name="Marletaz F."/>
            <person name="Cho S.J."/>
            <person name="Edsinger-Gonzales E."/>
            <person name="Havlak P."/>
            <person name="Hellsten U."/>
            <person name="Kuo D.H."/>
            <person name="Larsson T."/>
            <person name="Lv J."/>
            <person name="Arendt D."/>
            <person name="Savage R."/>
            <person name="Osoegawa K."/>
            <person name="de Jong P."/>
            <person name="Grimwood J."/>
            <person name="Chapman J.A."/>
            <person name="Shapiro H."/>
            <person name="Aerts A."/>
            <person name="Otillar R.P."/>
            <person name="Terry A.Y."/>
            <person name="Boore J.L."/>
            <person name="Grigoriev I.V."/>
            <person name="Lindberg D.R."/>
            <person name="Seaver E.C."/>
            <person name="Weisblat D.A."/>
            <person name="Putnam N.H."/>
            <person name="Rokhsar D.S."/>
        </authorList>
    </citation>
    <scope>NUCLEOTIDE SEQUENCE</scope>
</reference>
<evidence type="ECO:0000313" key="3">
    <source>
        <dbReference type="EMBL" id="ESO09440.1"/>
    </source>
</evidence>
<dbReference type="HOGENOM" id="CLU_570221_0_0_1"/>
<dbReference type="GeneID" id="20202357"/>
<reference evidence="4" key="3">
    <citation type="submission" date="2015-06" db="UniProtKB">
        <authorList>
            <consortium name="EnsemblMetazoa"/>
        </authorList>
    </citation>
    <scope>IDENTIFICATION</scope>
</reference>
<dbReference type="EMBL" id="KB095959">
    <property type="protein sequence ID" value="ESO09440.1"/>
    <property type="molecule type" value="Genomic_DNA"/>
</dbReference>
<dbReference type="RefSeq" id="XP_009012533.1">
    <property type="nucleotide sequence ID" value="XM_009014285.1"/>
</dbReference>
<dbReference type="Proteomes" id="UP000015101">
    <property type="component" value="Unassembled WGS sequence"/>
</dbReference>
<sequence length="479" mass="54979">MLLPLLLLLLLLLLLILLLLILPQHQHDSIFRYIFHFDRNKTNAVLSSSRNAALIGGIVVGVFILIFILAFVIFLVCKYKKNDYQDSRVEPIIEKEEKPVQNIPKIQVNDQYINKKPQGDQITNNYNNFNIVNNISNDASLNKKKIDRHHSFEDSTKVSSTQKADKLASSSRSTRREATSTEGNARNNHNDIRSKKTIQEKNLKKSISNVDEKFNCVPPLKLNGKQQTEQAGKYDSRSMLAGSSKNKTDVGKKFQSTKSNDKKTKTNEDENDKFKSRKSDKLTFNDSVMIKHFDLESSCNDDIDYLDDINDPIPKNRKRNSTKLITDAPKSKHADHYRDATVNKIIGKGKESENVLEDEDGYYYGTANDHMANEIRIGAHHRSPNDGSQARKHLQNNDRERINKNQKRIVSGNKTNESINDDDDDDNDDDIYDVTHNKKKQFQKPSNKSDRSRFYKADPAGNDNDSDYIDGYYEDRYQL</sequence>
<feature type="transmembrane region" description="Helical" evidence="2">
    <location>
        <begin position="52"/>
        <end position="77"/>
    </location>
</feature>
<organism evidence="4 5">
    <name type="scientific">Helobdella robusta</name>
    <name type="common">Californian leech</name>
    <dbReference type="NCBI Taxonomy" id="6412"/>
    <lineage>
        <taxon>Eukaryota</taxon>
        <taxon>Metazoa</taxon>
        <taxon>Spiralia</taxon>
        <taxon>Lophotrochozoa</taxon>
        <taxon>Annelida</taxon>
        <taxon>Clitellata</taxon>
        <taxon>Hirudinea</taxon>
        <taxon>Rhynchobdellida</taxon>
        <taxon>Glossiphoniidae</taxon>
        <taxon>Helobdella</taxon>
    </lineage>
</organism>
<dbReference type="InParanoid" id="T1F0K7"/>
<evidence type="ECO:0000256" key="1">
    <source>
        <dbReference type="SAM" id="MobiDB-lite"/>
    </source>
</evidence>
<evidence type="ECO:0000313" key="4">
    <source>
        <dbReference type="EnsemblMetazoa" id="HelroP168423"/>
    </source>
</evidence>
<dbReference type="AlphaFoldDB" id="T1F0K7"/>
<feature type="compositionally biased region" description="Basic and acidic residues" evidence="1">
    <location>
        <begin position="447"/>
        <end position="456"/>
    </location>
</feature>
<dbReference type="KEGG" id="hro:HELRODRAFT_168423"/>
<feature type="compositionally biased region" description="Acidic residues" evidence="1">
    <location>
        <begin position="419"/>
        <end position="432"/>
    </location>
</feature>
<keyword evidence="2" id="KW-0472">Membrane</keyword>
<feature type="region of interest" description="Disordered" evidence="1">
    <location>
        <begin position="380"/>
        <end position="470"/>
    </location>
</feature>
<feature type="compositionally biased region" description="Basic and acidic residues" evidence="1">
    <location>
        <begin position="188"/>
        <end position="201"/>
    </location>
</feature>
<dbReference type="EMBL" id="AMQM01002961">
    <property type="status" value="NOT_ANNOTATED_CDS"/>
    <property type="molecule type" value="Genomic_DNA"/>
</dbReference>
<name>T1F0K7_HELRO</name>
<proteinExistence type="predicted"/>
<feature type="region of interest" description="Disordered" evidence="1">
    <location>
        <begin position="151"/>
        <end position="201"/>
    </location>
</feature>
<gene>
    <name evidence="4" type="primary">20202357</name>
    <name evidence="3" type="ORF">HELRODRAFT_168423</name>
</gene>
<feature type="compositionally biased region" description="Basic and acidic residues" evidence="1">
    <location>
        <begin position="259"/>
        <end position="276"/>
    </location>
</feature>
<evidence type="ECO:0000313" key="5">
    <source>
        <dbReference type="Proteomes" id="UP000015101"/>
    </source>
</evidence>
<accession>T1F0K7</accession>
<protein>
    <submittedName>
        <fullName evidence="3 4">Uncharacterized protein</fullName>
    </submittedName>
</protein>
<keyword evidence="5" id="KW-1185">Reference proteome</keyword>
<evidence type="ECO:0000256" key="2">
    <source>
        <dbReference type="SAM" id="Phobius"/>
    </source>
</evidence>
<feature type="region of interest" description="Disordered" evidence="1">
    <location>
        <begin position="215"/>
        <end position="276"/>
    </location>
</feature>
<dbReference type="CTD" id="20202357"/>
<keyword evidence="2" id="KW-0812">Transmembrane</keyword>